<reference evidence="3" key="1">
    <citation type="submission" date="2022-11" db="UniProtKB">
        <authorList>
            <consortium name="WormBaseParasite"/>
        </authorList>
    </citation>
    <scope>IDENTIFICATION</scope>
</reference>
<feature type="transmembrane region" description="Helical" evidence="1">
    <location>
        <begin position="154"/>
        <end position="173"/>
    </location>
</feature>
<dbReference type="WBParaSite" id="nRc.2.0.1.t44422-RA">
    <property type="protein sequence ID" value="nRc.2.0.1.t44422-RA"/>
    <property type="gene ID" value="nRc.2.0.1.g44422"/>
</dbReference>
<keyword evidence="1" id="KW-0812">Transmembrane</keyword>
<accession>A0A915L022</accession>
<proteinExistence type="predicted"/>
<organism evidence="2 3">
    <name type="scientific">Romanomermis culicivorax</name>
    <name type="common">Nematode worm</name>
    <dbReference type="NCBI Taxonomy" id="13658"/>
    <lineage>
        <taxon>Eukaryota</taxon>
        <taxon>Metazoa</taxon>
        <taxon>Ecdysozoa</taxon>
        <taxon>Nematoda</taxon>
        <taxon>Enoplea</taxon>
        <taxon>Dorylaimia</taxon>
        <taxon>Mermithida</taxon>
        <taxon>Mermithoidea</taxon>
        <taxon>Mermithidae</taxon>
        <taxon>Romanomermis</taxon>
    </lineage>
</organism>
<name>A0A915L022_ROMCU</name>
<dbReference type="AlphaFoldDB" id="A0A915L022"/>
<sequence length="174" mass="19768">MLNYKFTCYIWIIILNQITKNCSKTAFNEDFLCYSCVTMLPKETDVNVKLLAKKFFAENFKLPSVNEYCINPKSFEFISVDKLTCSNNVCTKITVLYGDDMFIIRGCKSMLLNAQSNSGQKNGSSILDNSECQLGQSPQYCDCNNSLCNQADSFPIKVYVFFALLIILPLMNIE</sequence>
<dbReference type="Proteomes" id="UP000887565">
    <property type="component" value="Unplaced"/>
</dbReference>
<keyword evidence="2" id="KW-1185">Reference proteome</keyword>
<evidence type="ECO:0000313" key="2">
    <source>
        <dbReference type="Proteomes" id="UP000887565"/>
    </source>
</evidence>
<keyword evidence="1" id="KW-1133">Transmembrane helix</keyword>
<evidence type="ECO:0000256" key="1">
    <source>
        <dbReference type="SAM" id="Phobius"/>
    </source>
</evidence>
<evidence type="ECO:0000313" key="3">
    <source>
        <dbReference type="WBParaSite" id="nRc.2.0.1.t44422-RA"/>
    </source>
</evidence>
<dbReference type="OMA" id="CYHCINR"/>
<keyword evidence="1" id="KW-0472">Membrane</keyword>
<protein>
    <submittedName>
        <fullName evidence="3">Protein sleepless</fullName>
    </submittedName>
</protein>